<feature type="domain" description="Exocyst complex component Sec10-like alpha-helical bundle" evidence="1">
    <location>
        <begin position="2"/>
        <end position="121"/>
    </location>
</feature>
<dbReference type="VEuPathDB" id="FungiDB:C5L36_0A09230"/>
<reference evidence="3" key="1">
    <citation type="journal article" date="2017" name="Genome Announc.">
        <title>Genome sequences of Cyberlindnera fabianii 65, Pichia kudriavzevii 129, and Saccharomyces cerevisiae 131 isolated from fermented masau fruits in Zimbabwe.</title>
        <authorList>
            <person name="van Rijswijck I.M.H."/>
            <person name="Derks M.F.L."/>
            <person name="Abee T."/>
            <person name="de Ridder D."/>
            <person name="Smid E.J."/>
        </authorList>
    </citation>
    <scope>NUCLEOTIDE SEQUENCE [LARGE SCALE GENOMIC DNA]</scope>
    <source>
        <strain evidence="3">129</strain>
    </source>
</reference>
<comment type="caution">
    <text evidence="2">The sequence shown here is derived from an EMBL/GenBank/DDBJ whole genome shotgun (WGS) entry which is preliminary data.</text>
</comment>
<gene>
    <name evidence="2" type="ORF">BOH78_3300</name>
</gene>
<protein>
    <submittedName>
        <fullName evidence="2">Recyclin-1</fullName>
    </submittedName>
</protein>
<accession>A0A1V2LK43</accession>
<dbReference type="AlphaFoldDB" id="A0A1V2LK43"/>
<evidence type="ECO:0000313" key="3">
    <source>
        <dbReference type="Proteomes" id="UP000189274"/>
    </source>
</evidence>
<dbReference type="Proteomes" id="UP000189274">
    <property type="component" value="Unassembled WGS sequence"/>
</dbReference>
<evidence type="ECO:0000259" key="1">
    <source>
        <dbReference type="Pfam" id="PF07393"/>
    </source>
</evidence>
<organism evidence="2 3">
    <name type="scientific">Pichia kudriavzevii</name>
    <name type="common">Yeast</name>
    <name type="synonym">Issatchenkia orientalis</name>
    <dbReference type="NCBI Taxonomy" id="4909"/>
    <lineage>
        <taxon>Eukaryota</taxon>
        <taxon>Fungi</taxon>
        <taxon>Dikarya</taxon>
        <taxon>Ascomycota</taxon>
        <taxon>Saccharomycotina</taxon>
        <taxon>Pichiomycetes</taxon>
        <taxon>Pichiales</taxon>
        <taxon>Pichiaceae</taxon>
        <taxon>Pichia</taxon>
    </lineage>
</organism>
<dbReference type="InterPro" id="IPR048627">
    <property type="entry name" value="Sec10_HB"/>
</dbReference>
<dbReference type="Pfam" id="PF07393">
    <property type="entry name" value="Sec10_HB"/>
    <property type="match status" value="1"/>
</dbReference>
<evidence type="ECO:0000313" key="2">
    <source>
        <dbReference type="EMBL" id="ONH73149.1"/>
    </source>
</evidence>
<dbReference type="EMBL" id="MQVM01000016">
    <property type="protein sequence ID" value="ONH73149.1"/>
    <property type="molecule type" value="Genomic_DNA"/>
</dbReference>
<name>A0A1V2LK43_PICKU</name>
<proteinExistence type="predicted"/>
<sequence length="137" mass="15795">MDVFKQELGDRLITLLIQLLMKKFQISTIGGIQFSYDINSLYGYYQENRIKPAIEYLIGFKKIDQLYLVDCSSRSSSEFKAQCKSLGKLIIDVGRDNGVFTPAEVYQFVSRRTDWDRIKRNIDKVVYGLGADDCVIM</sequence>